<protein>
    <submittedName>
        <fullName evidence="1">Uncharacterized protein</fullName>
    </submittedName>
</protein>
<accession>A0ACB9VNC9</accession>
<name>A0ACB9VNC9_CHAAC</name>
<reference evidence="1" key="1">
    <citation type="submission" date="2022-05" db="EMBL/GenBank/DDBJ databases">
        <title>Chromosome-level genome of Chaenocephalus aceratus.</title>
        <authorList>
            <person name="Park H."/>
        </authorList>
    </citation>
    <scope>NUCLEOTIDE SEQUENCE</scope>
    <source>
        <strain evidence="1">KU_202001</strain>
    </source>
</reference>
<comment type="caution">
    <text evidence="1">The sequence shown here is derived from an EMBL/GenBank/DDBJ whole genome shotgun (WGS) entry which is preliminary data.</text>
</comment>
<gene>
    <name evidence="1" type="ORF">KUCAC02_019366</name>
</gene>
<evidence type="ECO:0000313" key="1">
    <source>
        <dbReference type="EMBL" id="KAI4801471.1"/>
    </source>
</evidence>
<feature type="non-terminal residue" evidence="1">
    <location>
        <position position="53"/>
    </location>
</feature>
<proteinExistence type="predicted"/>
<dbReference type="Proteomes" id="UP001057452">
    <property type="component" value="Chromosome 24"/>
</dbReference>
<feature type="non-terminal residue" evidence="1">
    <location>
        <position position="1"/>
    </location>
</feature>
<keyword evidence="2" id="KW-1185">Reference proteome</keyword>
<organism evidence="1 2">
    <name type="scientific">Chaenocephalus aceratus</name>
    <name type="common">Blackfin icefish</name>
    <name type="synonym">Chaenichthys aceratus</name>
    <dbReference type="NCBI Taxonomy" id="36190"/>
    <lineage>
        <taxon>Eukaryota</taxon>
        <taxon>Metazoa</taxon>
        <taxon>Chordata</taxon>
        <taxon>Craniata</taxon>
        <taxon>Vertebrata</taxon>
        <taxon>Euteleostomi</taxon>
        <taxon>Actinopterygii</taxon>
        <taxon>Neopterygii</taxon>
        <taxon>Teleostei</taxon>
        <taxon>Neoteleostei</taxon>
        <taxon>Acanthomorphata</taxon>
        <taxon>Eupercaria</taxon>
        <taxon>Perciformes</taxon>
        <taxon>Notothenioidei</taxon>
        <taxon>Channichthyidae</taxon>
        <taxon>Chaenocephalus</taxon>
    </lineage>
</organism>
<sequence>LRRIFSITGELHTQREDDSGSLQREGQRDPPGCLCSVPASTRRLQTNLHTRQK</sequence>
<dbReference type="EMBL" id="CM043808">
    <property type="protein sequence ID" value="KAI4801471.1"/>
    <property type="molecule type" value="Genomic_DNA"/>
</dbReference>
<evidence type="ECO:0000313" key="2">
    <source>
        <dbReference type="Proteomes" id="UP001057452"/>
    </source>
</evidence>